<dbReference type="GO" id="GO:0019221">
    <property type="term" value="P:cytokine-mediated signaling pathway"/>
    <property type="evidence" value="ECO:0007669"/>
    <property type="project" value="TreeGrafter"/>
</dbReference>
<keyword evidence="1" id="KW-0597">Phosphoprotein</keyword>
<dbReference type="PROSITE" id="PS50001">
    <property type="entry name" value="SH2"/>
    <property type="match status" value="1"/>
</dbReference>
<dbReference type="GO" id="GO:0007259">
    <property type="term" value="P:cell surface receptor signaling pathway via JAK-STAT"/>
    <property type="evidence" value="ECO:0007669"/>
    <property type="project" value="TreeGrafter"/>
</dbReference>
<dbReference type="Ensembl" id="ENSMGAT00000036118.1">
    <property type="protein sequence ID" value="ENSMGAP00000025373.1"/>
    <property type="gene ID" value="ENSMGAG00000005291.3"/>
</dbReference>
<evidence type="ECO:0000259" key="10">
    <source>
        <dbReference type="PROSITE" id="PS50011"/>
    </source>
</evidence>
<dbReference type="Gene3D" id="1.10.510.10">
    <property type="entry name" value="Transferase(Phosphotransferase) domain 1"/>
    <property type="match status" value="1"/>
</dbReference>
<keyword evidence="8" id="KW-0547">Nucleotide-binding</keyword>
<comment type="catalytic activity">
    <reaction evidence="8">
        <text>L-tyrosyl-[protein] + ATP = O-phospho-L-tyrosyl-[protein] + ADP + H(+)</text>
        <dbReference type="Rhea" id="RHEA:10596"/>
        <dbReference type="Rhea" id="RHEA-COMP:10136"/>
        <dbReference type="Rhea" id="RHEA-COMP:20101"/>
        <dbReference type="ChEBI" id="CHEBI:15378"/>
        <dbReference type="ChEBI" id="CHEBI:30616"/>
        <dbReference type="ChEBI" id="CHEBI:46858"/>
        <dbReference type="ChEBI" id="CHEBI:61978"/>
        <dbReference type="ChEBI" id="CHEBI:456216"/>
        <dbReference type="EC" id="2.7.10.2"/>
    </reaction>
</comment>
<dbReference type="GO" id="GO:0016020">
    <property type="term" value="C:membrane"/>
    <property type="evidence" value="ECO:0007669"/>
    <property type="project" value="InterPro"/>
</dbReference>
<dbReference type="Pfam" id="PF07714">
    <property type="entry name" value="PK_Tyr_Ser-Thr"/>
    <property type="match status" value="1"/>
</dbReference>
<dbReference type="InterPro" id="IPR000299">
    <property type="entry name" value="FERM_domain"/>
</dbReference>
<feature type="domain" description="Protein kinase" evidence="10">
    <location>
        <begin position="406"/>
        <end position="670"/>
    </location>
</feature>
<dbReference type="FunFam" id="3.30.200.20:FF:000135">
    <property type="entry name" value="Tyrosine-protein kinase"/>
    <property type="match status" value="1"/>
</dbReference>
<evidence type="ECO:0000313" key="12">
    <source>
        <dbReference type="Ensembl" id="ENSMGAP00000025373.1"/>
    </source>
</evidence>
<feature type="domain" description="SH2" evidence="9">
    <location>
        <begin position="263"/>
        <end position="344"/>
    </location>
</feature>
<dbReference type="CDD" id="cd14473">
    <property type="entry name" value="FERM_B-lobe"/>
    <property type="match status" value="1"/>
</dbReference>
<dbReference type="SMART" id="SM00252">
    <property type="entry name" value="SH2"/>
    <property type="match status" value="1"/>
</dbReference>
<dbReference type="InterPro" id="IPR036860">
    <property type="entry name" value="SH2_dom_sf"/>
</dbReference>
<dbReference type="CDD" id="cd10379">
    <property type="entry name" value="SH2_Jak2"/>
    <property type="match status" value="1"/>
</dbReference>
<dbReference type="InterPro" id="IPR035588">
    <property type="entry name" value="PTK_Jak2_rpt1"/>
</dbReference>
<keyword evidence="13" id="KW-1185">Reference proteome</keyword>
<dbReference type="InterPro" id="IPR019749">
    <property type="entry name" value="Band_41_domain"/>
</dbReference>
<evidence type="ECO:0000256" key="5">
    <source>
        <dbReference type="ARBA" id="ARBA00022999"/>
    </source>
</evidence>
<proteinExistence type="inferred from homology"/>
<dbReference type="EC" id="2.7.10.2" evidence="8"/>
<dbReference type="InterPro" id="IPR001245">
    <property type="entry name" value="Ser-Thr/Tyr_kinase_cat_dom"/>
</dbReference>
<dbReference type="GO" id="GO:0035556">
    <property type="term" value="P:intracellular signal transduction"/>
    <property type="evidence" value="ECO:0007669"/>
    <property type="project" value="InterPro"/>
</dbReference>
<evidence type="ECO:0000256" key="6">
    <source>
        <dbReference type="ARBA" id="ARBA00023137"/>
    </source>
</evidence>
<dbReference type="Pfam" id="PF21990">
    <property type="entry name" value="SH2_1"/>
    <property type="match status" value="1"/>
</dbReference>
<sequence>MACLTMANIEGTATATVHQNGDILGNTSAPKQTEPLLQVYLYYSPGKTGGDYLQFPAGEYIAEEICTVACKACGIMPVYHNMFALMSETDRVWYPPNHIFHVDEATRLMLLYRIRFYFPHWYCNGTSRAYRYGIIRGSESPVLDDLVMSYLFAQWRDDFLGGWIQMPVTHETQEECLGMAVLDMMRVAKEKDQTPLAVYNSDICIDCYRFSFFLSSFSFLSPEALSFVSLIDGYYRLTADAHHYLCKEVAPPSVLENIQSNCHGPIFMDFAINKLKKAGNQTGFYVLRCSPKDFKKYFLTFAIERENVTDYKHCLITKNENGEYNLSGTKRSFGNLKDLLTCYQTETVRSDSIIFQFIKCCPPKPKDKSNLLVFRSNSVSDVPSSPTLQRHNVSQMVFHKIRNEDLIFEESLGQGTFTKIFKGIRKEVGDYGQLHQTEVLLKVLDKVHRNYSESFFEAASMMSQLSYKHLVLNYGVCVCGEENILVQEYVKFGSLDTYLKKNKNVINILWKLEVAKQLALAMHFLEDKGLVHGNVCAKNILLIREEDRKSGNLPFIKLSDPGISITVLPRDILLERIPWVPPECIENPKQLSLATDKWSFGTTLWEICSGGDKPLSALDSSRKLQFYEDRHQLPAPNWTELANLINNCMDYEPDFRPSFRAIIRDLNSLFTPDYELLTENDMLPNIRTGALGFSGAFEDRDPTQFEERHLKFLQQLGKVVGLIFPVQSCI</sequence>
<reference evidence="12 13" key="1">
    <citation type="journal article" date="2010" name="PLoS Biol.">
        <title>Multi-platform next-generation sequencing of the domestic turkey (Meleagris gallopavo): genome assembly and analysis.</title>
        <authorList>
            <person name="Dalloul R.A."/>
            <person name="Long J.A."/>
            <person name="Zimin A.V."/>
            <person name="Aslam L."/>
            <person name="Beal K."/>
            <person name="Blomberg L.A."/>
            <person name="Bouffard P."/>
            <person name="Burt D.W."/>
            <person name="Crasta O."/>
            <person name="Crooijmans R.P."/>
            <person name="Cooper K."/>
            <person name="Coulombe R.A."/>
            <person name="De S."/>
            <person name="Delany M.E."/>
            <person name="Dodgson J.B."/>
            <person name="Dong J.J."/>
            <person name="Evans C."/>
            <person name="Frederickson K.M."/>
            <person name="Flicek P."/>
            <person name="Florea L."/>
            <person name="Folkerts O."/>
            <person name="Groenen M.A."/>
            <person name="Harkins T.T."/>
            <person name="Herrero J."/>
            <person name="Hoffmann S."/>
            <person name="Megens H.J."/>
            <person name="Jiang A."/>
            <person name="de Jong P."/>
            <person name="Kaiser P."/>
            <person name="Kim H."/>
            <person name="Kim K.W."/>
            <person name="Kim S."/>
            <person name="Langenberger D."/>
            <person name="Lee M.K."/>
            <person name="Lee T."/>
            <person name="Mane S."/>
            <person name="Marcais G."/>
            <person name="Marz M."/>
            <person name="McElroy A.P."/>
            <person name="Modise T."/>
            <person name="Nefedov M."/>
            <person name="Notredame C."/>
            <person name="Paton I.R."/>
            <person name="Payne W.S."/>
            <person name="Pertea G."/>
            <person name="Prickett D."/>
            <person name="Puiu D."/>
            <person name="Qioa D."/>
            <person name="Raineri E."/>
            <person name="Ruffier M."/>
            <person name="Salzberg S.L."/>
            <person name="Schatz M.C."/>
            <person name="Scheuring C."/>
            <person name="Schmidt C.J."/>
            <person name="Schroeder S."/>
            <person name="Searle S.M."/>
            <person name="Smith E.J."/>
            <person name="Smith J."/>
            <person name="Sonstegard T.S."/>
            <person name="Stadler P.F."/>
            <person name="Tafer H."/>
            <person name="Tu Z.J."/>
            <person name="Van Tassell C.P."/>
            <person name="Vilella A.J."/>
            <person name="Williams K.P."/>
            <person name="Yorke J.A."/>
            <person name="Zhang L."/>
            <person name="Zhang H.B."/>
            <person name="Zhang X."/>
            <person name="Zhang Y."/>
            <person name="Reed K.M."/>
        </authorList>
    </citation>
    <scope>NUCLEOTIDE SEQUENCE [LARGE SCALE GENOMIC DNA]</scope>
</reference>
<protein>
    <recommendedName>
        <fullName evidence="8">Tyrosine-protein kinase</fullName>
        <ecNumber evidence="8">2.7.10.2</ecNumber>
    </recommendedName>
</protein>
<dbReference type="InterPro" id="IPR041046">
    <property type="entry name" value="FERM_F2"/>
</dbReference>
<dbReference type="Pfam" id="PF17887">
    <property type="entry name" value="Jak1_Phl"/>
    <property type="match status" value="1"/>
</dbReference>
<keyword evidence="5 7" id="KW-0727">SH2 domain</keyword>
<evidence type="ECO:0000256" key="8">
    <source>
        <dbReference type="RuleBase" id="RU362096"/>
    </source>
</evidence>
<keyword evidence="2 8" id="KW-0808">Transferase</keyword>
<dbReference type="SMART" id="SM00295">
    <property type="entry name" value="B41"/>
    <property type="match status" value="1"/>
</dbReference>
<dbReference type="CDD" id="cd05078">
    <property type="entry name" value="PTK_Jak2_rpt1"/>
    <property type="match status" value="1"/>
</dbReference>
<dbReference type="Pfam" id="PF18379">
    <property type="entry name" value="FERM_F1"/>
    <property type="match status" value="1"/>
</dbReference>
<dbReference type="PRINTS" id="PR01823">
    <property type="entry name" value="JANUSKINASE"/>
</dbReference>
<dbReference type="GO" id="GO:0004715">
    <property type="term" value="F:non-membrane spanning protein tyrosine kinase activity"/>
    <property type="evidence" value="ECO:0007669"/>
    <property type="project" value="UniProtKB-EC"/>
</dbReference>
<dbReference type="Bgee" id="ENSMGAG00000005291">
    <property type="expression patterns" value="Expressed in bursa of Fabricius and 17 other cell types or tissues"/>
</dbReference>
<dbReference type="GO" id="GO:0030218">
    <property type="term" value="P:erythrocyte differentiation"/>
    <property type="evidence" value="ECO:0007669"/>
    <property type="project" value="TreeGrafter"/>
</dbReference>
<dbReference type="InterPro" id="IPR051286">
    <property type="entry name" value="JAK"/>
</dbReference>
<dbReference type="SUPFAM" id="SSF55550">
    <property type="entry name" value="SH2 domain"/>
    <property type="match status" value="1"/>
</dbReference>
<dbReference type="Gene3D" id="3.30.505.10">
    <property type="entry name" value="SH2 domain"/>
    <property type="match status" value="1"/>
</dbReference>
<dbReference type="PROSITE" id="PS50057">
    <property type="entry name" value="FERM_3"/>
    <property type="match status" value="1"/>
</dbReference>
<reference evidence="12" key="2">
    <citation type="submission" date="2025-08" db="UniProtKB">
        <authorList>
            <consortium name="Ensembl"/>
        </authorList>
    </citation>
    <scope>IDENTIFICATION</scope>
</reference>
<dbReference type="SUPFAM" id="SSF56112">
    <property type="entry name" value="Protein kinase-like (PK-like)"/>
    <property type="match status" value="1"/>
</dbReference>
<gene>
    <name evidence="12" type="primary">JAK2</name>
</gene>
<name>A0A803Y0S6_MELGA</name>
<evidence type="ECO:0000256" key="3">
    <source>
        <dbReference type="ARBA" id="ARBA00022737"/>
    </source>
</evidence>
<keyword evidence="3" id="KW-0677">Repeat</keyword>
<dbReference type="GeneTree" id="ENSGT00940000155640"/>
<dbReference type="OrthoDB" id="1915767at2759"/>
<dbReference type="Gene3D" id="3.30.200.20">
    <property type="entry name" value="Phosphorylase Kinase, domain 1"/>
    <property type="match status" value="1"/>
</dbReference>
<dbReference type="Proteomes" id="UP000001645">
    <property type="component" value="Chromosome Z"/>
</dbReference>
<comment type="similarity">
    <text evidence="8">Belongs to the protein kinase superfamily. Tyr protein kinase family.</text>
</comment>
<dbReference type="PANTHER" id="PTHR45807">
    <property type="entry name" value="TYROSINE-PROTEIN KINASE HOPSCOTCH"/>
    <property type="match status" value="1"/>
</dbReference>
<dbReference type="Pfam" id="PF18377">
    <property type="entry name" value="FERM_F2"/>
    <property type="match status" value="1"/>
</dbReference>
<keyword evidence="6 8" id="KW-0829">Tyrosine-protein kinase</keyword>
<dbReference type="FunFam" id="3.30.505.10:FF:000037">
    <property type="entry name" value="Tyrosine-protein kinase"/>
    <property type="match status" value="1"/>
</dbReference>
<dbReference type="PROSITE" id="PS50011">
    <property type="entry name" value="PROTEIN_KINASE_DOM"/>
    <property type="match status" value="1"/>
</dbReference>
<dbReference type="InterPro" id="IPR000719">
    <property type="entry name" value="Prot_kinase_dom"/>
</dbReference>
<keyword evidence="8" id="KW-0067">ATP-binding</keyword>
<dbReference type="GO" id="GO:0005829">
    <property type="term" value="C:cytosol"/>
    <property type="evidence" value="ECO:0007669"/>
    <property type="project" value="TreeGrafter"/>
</dbReference>
<dbReference type="GO" id="GO:0005131">
    <property type="term" value="F:growth hormone receptor binding"/>
    <property type="evidence" value="ECO:0007669"/>
    <property type="project" value="TreeGrafter"/>
</dbReference>
<dbReference type="InterPro" id="IPR000980">
    <property type="entry name" value="SH2"/>
</dbReference>
<accession>A0A803Y0S6</accession>
<evidence type="ECO:0000259" key="11">
    <source>
        <dbReference type="PROSITE" id="PS50057"/>
    </source>
</evidence>
<dbReference type="InterPro" id="IPR035860">
    <property type="entry name" value="JAK2_SH2"/>
</dbReference>
<keyword evidence="4 8" id="KW-0418">Kinase</keyword>
<dbReference type="InterPro" id="IPR011009">
    <property type="entry name" value="Kinase-like_dom_sf"/>
</dbReference>
<organism evidence="12 13">
    <name type="scientific">Meleagris gallopavo</name>
    <name type="common">Wild turkey</name>
    <dbReference type="NCBI Taxonomy" id="9103"/>
    <lineage>
        <taxon>Eukaryota</taxon>
        <taxon>Metazoa</taxon>
        <taxon>Chordata</taxon>
        <taxon>Craniata</taxon>
        <taxon>Vertebrata</taxon>
        <taxon>Euteleostomi</taxon>
        <taxon>Archelosauria</taxon>
        <taxon>Archosauria</taxon>
        <taxon>Dinosauria</taxon>
        <taxon>Saurischia</taxon>
        <taxon>Theropoda</taxon>
        <taxon>Coelurosauria</taxon>
        <taxon>Aves</taxon>
        <taxon>Neognathae</taxon>
        <taxon>Galloanserae</taxon>
        <taxon>Galliformes</taxon>
        <taxon>Phasianidae</taxon>
        <taxon>Meleagridinae</taxon>
        <taxon>Meleagris</taxon>
    </lineage>
</organism>
<dbReference type="InterPro" id="IPR041381">
    <property type="entry name" value="JAK1-3/TYK2_PHL_dom"/>
</dbReference>
<dbReference type="InterPro" id="IPR019748">
    <property type="entry name" value="FERM_central"/>
</dbReference>
<evidence type="ECO:0000256" key="2">
    <source>
        <dbReference type="ARBA" id="ARBA00022679"/>
    </source>
</evidence>
<dbReference type="FunFam" id="1.10.510.10:FF:000110">
    <property type="entry name" value="Tyrosine-protein kinase"/>
    <property type="match status" value="1"/>
</dbReference>
<dbReference type="GO" id="GO:0005524">
    <property type="term" value="F:ATP binding"/>
    <property type="evidence" value="ECO:0007669"/>
    <property type="project" value="UniProtKB-KW"/>
</dbReference>
<reference evidence="12" key="3">
    <citation type="submission" date="2025-09" db="UniProtKB">
        <authorList>
            <consortium name="Ensembl"/>
        </authorList>
    </citation>
    <scope>IDENTIFICATION</scope>
</reference>
<dbReference type="PRINTS" id="PR00109">
    <property type="entry name" value="TYRKINASE"/>
</dbReference>
<feature type="domain" description="FERM" evidence="11">
    <location>
        <begin position="35"/>
        <end position="455"/>
    </location>
</feature>
<dbReference type="InterPro" id="IPR016251">
    <property type="entry name" value="Tyr_kinase_non-rcpt_Jak/Tyk2"/>
</dbReference>
<evidence type="ECO:0000256" key="1">
    <source>
        <dbReference type="ARBA" id="ARBA00022553"/>
    </source>
</evidence>
<evidence type="ECO:0000313" key="13">
    <source>
        <dbReference type="Proteomes" id="UP000001645"/>
    </source>
</evidence>
<evidence type="ECO:0000256" key="4">
    <source>
        <dbReference type="ARBA" id="ARBA00022777"/>
    </source>
</evidence>
<dbReference type="GO" id="GO:0060397">
    <property type="term" value="P:growth hormone receptor signaling pathway via JAK-STAT"/>
    <property type="evidence" value="ECO:0007669"/>
    <property type="project" value="TreeGrafter"/>
</dbReference>
<dbReference type="InterPro" id="IPR041155">
    <property type="entry name" value="FERM_F1"/>
</dbReference>
<dbReference type="GO" id="GO:0042981">
    <property type="term" value="P:regulation of apoptotic process"/>
    <property type="evidence" value="ECO:0007669"/>
    <property type="project" value="TreeGrafter"/>
</dbReference>
<dbReference type="AlphaFoldDB" id="A0A803Y0S6"/>
<dbReference type="PANTHER" id="PTHR45807:SF1">
    <property type="entry name" value="TYROSINE-PROTEIN KINASE JAK2"/>
    <property type="match status" value="1"/>
</dbReference>
<evidence type="ECO:0000256" key="7">
    <source>
        <dbReference type="PROSITE-ProRule" id="PRU00191"/>
    </source>
</evidence>
<evidence type="ECO:0000259" key="9">
    <source>
        <dbReference type="PROSITE" id="PS50001"/>
    </source>
</evidence>